<evidence type="ECO:0000313" key="1">
    <source>
        <dbReference type="EMBL" id="EQD68286.1"/>
    </source>
</evidence>
<gene>
    <name evidence="1" type="ORF">B2A_00499</name>
</gene>
<reference evidence="1" key="1">
    <citation type="submission" date="2013-08" db="EMBL/GenBank/DDBJ databases">
        <authorList>
            <person name="Mendez C."/>
            <person name="Richter M."/>
            <person name="Ferrer M."/>
            <person name="Sanchez J."/>
        </authorList>
    </citation>
    <scope>NUCLEOTIDE SEQUENCE</scope>
</reference>
<dbReference type="Gene3D" id="1.25.40.10">
    <property type="entry name" value="Tetratricopeptide repeat domain"/>
    <property type="match status" value="1"/>
</dbReference>
<accession>T1B5W0</accession>
<protein>
    <submittedName>
        <fullName evidence="1">Sel1 repeat family protein</fullName>
    </submittedName>
</protein>
<comment type="caution">
    <text evidence="1">The sequence shown here is derived from an EMBL/GenBank/DDBJ whole genome shotgun (WGS) entry which is preliminary data.</text>
</comment>
<name>T1B5W0_9ZZZZ</name>
<proteinExistence type="predicted"/>
<dbReference type="InterPro" id="IPR006597">
    <property type="entry name" value="Sel1-like"/>
</dbReference>
<dbReference type="SMART" id="SM00671">
    <property type="entry name" value="SEL1"/>
    <property type="match status" value="1"/>
</dbReference>
<organism evidence="1">
    <name type="scientific">mine drainage metagenome</name>
    <dbReference type="NCBI Taxonomy" id="410659"/>
    <lineage>
        <taxon>unclassified sequences</taxon>
        <taxon>metagenomes</taxon>
        <taxon>ecological metagenomes</taxon>
    </lineage>
</organism>
<dbReference type="SUPFAM" id="SSF81901">
    <property type="entry name" value="HCP-like"/>
    <property type="match status" value="1"/>
</dbReference>
<reference evidence="1" key="2">
    <citation type="journal article" date="2014" name="ISME J.">
        <title>Microbial stratification in low pH oxic and suboxic macroscopic growths along an acid mine drainage.</title>
        <authorList>
            <person name="Mendez-Garcia C."/>
            <person name="Mesa V."/>
            <person name="Sprenger R.R."/>
            <person name="Richter M."/>
            <person name="Diez M.S."/>
            <person name="Solano J."/>
            <person name="Bargiela R."/>
            <person name="Golyshina O.V."/>
            <person name="Manteca A."/>
            <person name="Ramos J.L."/>
            <person name="Gallego J.R."/>
            <person name="Llorente I."/>
            <person name="Martins Dos Santos V.A."/>
            <person name="Jensen O.N."/>
            <person name="Pelaez A.I."/>
            <person name="Sanchez J."/>
            <person name="Ferrer M."/>
        </authorList>
    </citation>
    <scope>NUCLEOTIDE SEQUENCE</scope>
</reference>
<dbReference type="AlphaFoldDB" id="T1B5W0"/>
<dbReference type="EMBL" id="AUZZ01000386">
    <property type="protein sequence ID" value="EQD68286.1"/>
    <property type="molecule type" value="Genomic_DNA"/>
</dbReference>
<sequence length="269" mass="29410">MCAMTIMPRVIWLPLLTALLCPLLAWAAVPAASIAAPAQAKSDAIAKDSAHDPKVERVLRAMGDSSTVGHPDLFGRFTGMRCFASHDYACALKYFKYGAYYADKFSELALGLMYAHGNGVVKNPSTAWAWLSLSASRGYPEFVATRKRIGARLTPAQRKAGEVELATLEKTYGDKVAMPRMLGALRLAMMSDLTGSRLGFDQGVFTYSAHHHLNGPQLTPRGFGNLRDRWYWDPKDYFQQRDAQWGAGTVTVGALQQPAPAHASSVGKR</sequence>
<dbReference type="InterPro" id="IPR011990">
    <property type="entry name" value="TPR-like_helical_dom_sf"/>
</dbReference>